<dbReference type="Pfam" id="PF13561">
    <property type="entry name" value="adh_short_C2"/>
    <property type="match status" value="1"/>
</dbReference>
<dbReference type="InterPro" id="IPR011283">
    <property type="entry name" value="Acetoacetyl-CoA_reductase"/>
</dbReference>
<dbReference type="NCBIfam" id="TIGR01829">
    <property type="entry name" value="AcAcCoA_reduct"/>
    <property type="match status" value="1"/>
</dbReference>
<dbReference type="OrthoDB" id="9802564at2"/>
<gene>
    <name evidence="4" type="ORF">AWB64_05600</name>
</gene>
<dbReference type="PRINTS" id="PR00080">
    <property type="entry name" value="SDRFAMILY"/>
</dbReference>
<dbReference type="InterPro" id="IPR050259">
    <property type="entry name" value="SDR"/>
</dbReference>
<dbReference type="NCBIfam" id="NF009464">
    <property type="entry name" value="PRK12824.1"/>
    <property type="match status" value="1"/>
</dbReference>
<evidence type="ECO:0000313" key="4">
    <source>
        <dbReference type="EMBL" id="SAL52151.1"/>
    </source>
</evidence>
<dbReference type="RefSeq" id="WP_060858570.1">
    <property type="nucleotide sequence ID" value="NZ_FCOC02000027.1"/>
</dbReference>
<name>A0A158I7R7_CABSO</name>
<accession>A0A158I7R7</accession>
<sequence length="240" mass="25104">MPRTALVTGGVSGIGSATAVSLKDAGYAVIVNYFGNDAEAEEFHAKTAIPVFNWNVADFEATQAAIGGIVATSGPIEILVNNAGITRDSMLHKMTLDQWRSVIDVDLGGCFNACRAVISSMRERRFGRIGNISSVNALSGQFGQTNYAAAKAGIIGFTKALALEGASRGITANVIAPGYTDTGMVNRLPDETLRGIVENVPAKRLASPEEIARGVLFLVADDSSFINGATLSINGGKYMA</sequence>
<proteinExistence type="inferred from homology"/>
<dbReference type="EMBL" id="FCOC02000027">
    <property type="protein sequence ID" value="SAL52151.1"/>
    <property type="molecule type" value="Genomic_DNA"/>
</dbReference>
<protein>
    <submittedName>
        <fullName evidence="4">Acetoacetyl-CoA reductase</fullName>
    </submittedName>
</protein>
<evidence type="ECO:0000256" key="2">
    <source>
        <dbReference type="ARBA" id="ARBA00023002"/>
    </source>
</evidence>
<evidence type="ECO:0000256" key="1">
    <source>
        <dbReference type="ARBA" id="ARBA00006484"/>
    </source>
</evidence>
<dbReference type="InterPro" id="IPR002347">
    <property type="entry name" value="SDR_fam"/>
</dbReference>
<reference evidence="4 5" key="1">
    <citation type="submission" date="2016-01" db="EMBL/GenBank/DDBJ databases">
        <authorList>
            <person name="Oliw E.H."/>
        </authorList>
    </citation>
    <scope>NUCLEOTIDE SEQUENCE [LARGE SCALE GENOMIC DNA]</scope>
    <source>
        <strain evidence="4">LMG 22029</strain>
    </source>
</reference>
<organism evidence="4 5">
    <name type="scientific">Caballeronia sordidicola</name>
    <name type="common">Burkholderia sordidicola</name>
    <dbReference type="NCBI Taxonomy" id="196367"/>
    <lineage>
        <taxon>Bacteria</taxon>
        <taxon>Pseudomonadati</taxon>
        <taxon>Pseudomonadota</taxon>
        <taxon>Betaproteobacteria</taxon>
        <taxon>Burkholderiales</taxon>
        <taxon>Burkholderiaceae</taxon>
        <taxon>Caballeronia</taxon>
    </lineage>
</organism>
<dbReference type="GO" id="GO:0018454">
    <property type="term" value="F:acetoacetyl-CoA reductase activity"/>
    <property type="evidence" value="ECO:0007669"/>
    <property type="project" value="InterPro"/>
</dbReference>
<dbReference type="AlphaFoldDB" id="A0A158I7R7"/>
<evidence type="ECO:0000313" key="5">
    <source>
        <dbReference type="Proteomes" id="UP000054893"/>
    </source>
</evidence>
<keyword evidence="2" id="KW-0560">Oxidoreductase</keyword>
<dbReference type="InterPro" id="IPR020904">
    <property type="entry name" value="Sc_DH/Rdtase_CS"/>
</dbReference>
<dbReference type="FunFam" id="3.40.50.720:FF:000173">
    <property type="entry name" value="3-oxoacyl-[acyl-carrier protein] reductase"/>
    <property type="match status" value="1"/>
</dbReference>
<dbReference type="Proteomes" id="UP000054893">
    <property type="component" value="Unassembled WGS sequence"/>
</dbReference>
<dbReference type="NCBIfam" id="NF009466">
    <property type="entry name" value="PRK12826.1-2"/>
    <property type="match status" value="1"/>
</dbReference>
<dbReference type="GO" id="GO:0032787">
    <property type="term" value="P:monocarboxylic acid metabolic process"/>
    <property type="evidence" value="ECO:0007669"/>
    <property type="project" value="UniProtKB-ARBA"/>
</dbReference>
<dbReference type="PROSITE" id="PS00061">
    <property type="entry name" value="ADH_SHORT"/>
    <property type="match status" value="1"/>
</dbReference>
<dbReference type="PANTHER" id="PTHR42879">
    <property type="entry name" value="3-OXOACYL-(ACYL-CARRIER-PROTEIN) REDUCTASE"/>
    <property type="match status" value="1"/>
</dbReference>
<comment type="similarity">
    <text evidence="1">Belongs to the short-chain dehydrogenases/reductases (SDR) family.</text>
</comment>
<dbReference type="PRINTS" id="PR00081">
    <property type="entry name" value="GDHRDH"/>
</dbReference>
<dbReference type="PANTHER" id="PTHR42879:SF2">
    <property type="entry name" value="3-OXOACYL-[ACYL-CARRIER-PROTEIN] REDUCTASE FABG"/>
    <property type="match status" value="1"/>
</dbReference>
<dbReference type="GO" id="GO:0005737">
    <property type="term" value="C:cytoplasm"/>
    <property type="evidence" value="ECO:0007669"/>
    <property type="project" value="InterPro"/>
</dbReference>
<evidence type="ECO:0000259" key="3">
    <source>
        <dbReference type="SMART" id="SM00822"/>
    </source>
</evidence>
<dbReference type="SUPFAM" id="SSF51735">
    <property type="entry name" value="NAD(P)-binding Rossmann-fold domains"/>
    <property type="match status" value="1"/>
</dbReference>
<feature type="domain" description="Ketoreductase" evidence="3">
    <location>
        <begin position="3"/>
        <end position="180"/>
    </location>
</feature>
<dbReference type="GO" id="GO:0042619">
    <property type="term" value="P:poly-hydroxybutyrate biosynthetic process"/>
    <property type="evidence" value="ECO:0007669"/>
    <property type="project" value="InterPro"/>
</dbReference>
<dbReference type="SMART" id="SM00822">
    <property type="entry name" value="PKS_KR"/>
    <property type="match status" value="1"/>
</dbReference>
<dbReference type="InterPro" id="IPR036291">
    <property type="entry name" value="NAD(P)-bd_dom_sf"/>
</dbReference>
<dbReference type="InterPro" id="IPR057326">
    <property type="entry name" value="KR_dom"/>
</dbReference>
<dbReference type="Gene3D" id="3.40.50.720">
    <property type="entry name" value="NAD(P)-binding Rossmann-like Domain"/>
    <property type="match status" value="1"/>
</dbReference>